<keyword evidence="2" id="KW-1185">Reference proteome</keyword>
<evidence type="ECO:0000313" key="1">
    <source>
        <dbReference type="EMBL" id="GMM57254.1"/>
    </source>
</evidence>
<protein>
    <submittedName>
        <fullName evidence="1">Uncharacterized protein</fullName>
    </submittedName>
</protein>
<evidence type="ECO:0000313" key="2">
    <source>
        <dbReference type="Proteomes" id="UP001377567"/>
    </source>
</evidence>
<name>A0AAV5S058_MAUHU</name>
<dbReference type="Proteomes" id="UP001377567">
    <property type="component" value="Unassembled WGS sequence"/>
</dbReference>
<organism evidence="1 2">
    <name type="scientific">Maudiozyma humilis</name>
    <name type="common">Sour dough yeast</name>
    <name type="synonym">Kazachstania humilis</name>
    <dbReference type="NCBI Taxonomy" id="51915"/>
    <lineage>
        <taxon>Eukaryota</taxon>
        <taxon>Fungi</taxon>
        <taxon>Dikarya</taxon>
        <taxon>Ascomycota</taxon>
        <taxon>Saccharomycotina</taxon>
        <taxon>Saccharomycetes</taxon>
        <taxon>Saccharomycetales</taxon>
        <taxon>Saccharomycetaceae</taxon>
        <taxon>Maudiozyma</taxon>
    </lineage>
</organism>
<sequence>MHERDTNEYPCLTITSQRQIIDIVNYLYNRYLFPRDSYWSRITRRLSRAVGRSTPVKSTFSHFVVVIGNEPEPVLYLTSPLSQLQNDEWFTARHEPSLHALAGLLDDLFGKHALFPYDFDIGNVSLVLSEARWLRLYSVPSKDIYVPVLFMNCARRSVPRLYSALLKMLEEQISFPKRAAKAIATESPVPLRPAHTHYSIVTEDRVIYRVNVPERYMN</sequence>
<accession>A0AAV5S058</accession>
<dbReference type="AlphaFoldDB" id="A0AAV5S058"/>
<dbReference type="EMBL" id="BTGD01000011">
    <property type="protein sequence ID" value="GMM57254.1"/>
    <property type="molecule type" value="Genomic_DNA"/>
</dbReference>
<gene>
    <name evidence="1" type="ORF">DAKH74_038700</name>
</gene>
<proteinExistence type="predicted"/>
<reference evidence="1 2" key="1">
    <citation type="journal article" date="2023" name="Elife">
        <title>Identification of key yeast species and microbe-microbe interactions impacting larval growth of Drosophila in the wild.</title>
        <authorList>
            <person name="Mure A."/>
            <person name="Sugiura Y."/>
            <person name="Maeda R."/>
            <person name="Honda K."/>
            <person name="Sakurai N."/>
            <person name="Takahashi Y."/>
            <person name="Watada M."/>
            <person name="Katoh T."/>
            <person name="Gotoh A."/>
            <person name="Gotoh Y."/>
            <person name="Taniguchi I."/>
            <person name="Nakamura K."/>
            <person name="Hayashi T."/>
            <person name="Katayama T."/>
            <person name="Uemura T."/>
            <person name="Hattori Y."/>
        </authorList>
    </citation>
    <scope>NUCLEOTIDE SEQUENCE [LARGE SCALE GENOMIC DNA]</scope>
    <source>
        <strain evidence="1 2">KH-74</strain>
    </source>
</reference>
<comment type="caution">
    <text evidence="1">The sequence shown here is derived from an EMBL/GenBank/DDBJ whole genome shotgun (WGS) entry which is preliminary data.</text>
</comment>